<reference evidence="2" key="1">
    <citation type="submission" date="2020-06" db="EMBL/GenBank/DDBJ databases">
        <title>Genomic insights into acetone-butanol-ethanol (ABE) fermentation by sequencing solventogenic clostridia strains.</title>
        <authorList>
            <person name="Brown S."/>
        </authorList>
    </citation>
    <scope>NUCLEOTIDE SEQUENCE</scope>
    <source>
        <strain evidence="2">DJ123</strain>
    </source>
</reference>
<proteinExistence type="predicted"/>
<protein>
    <recommendedName>
        <fullName evidence="1">DUF4274 domain-containing protein</fullName>
    </recommendedName>
</protein>
<dbReference type="Gene3D" id="1.25.40.20">
    <property type="entry name" value="Ankyrin repeat-containing domain"/>
    <property type="match status" value="1"/>
</dbReference>
<dbReference type="Proteomes" id="UP000822184">
    <property type="component" value="Unassembled WGS sequence"/>
</dbReference>
<name>A0AAE5H5Q2_CLOBE</name>
<gene>
    <name evidence="2" type="ORF">BCD95_002892</name>
</gene>
<feature type="domain" description="DUF4274" evidence="1">
    <location>
        <begin position="151"/>
        <end position="206"/>
    </location>
</feature>
<comment type="caution">
    <text evidence="2">The sequence shown here is derived from an EMBL/GenBank/DDBJ whole genome shotgun (WGS) entry which is preliminary data.</text>
</comment>
<sequence>MIQKLIKEKQYDEIIKYYTSENINETDKFGRTILHNLIINKLPLDIFKDMIAKGANPYLKDKSGQNAMIKAIKFKDVDVIKYLINYGFELNSDIGIIDTPWFFARNDCNIADLLIATHNSIRLRLYEEEKQLIDDLLYDEECFSKLDKLNTSELIHGYILGFNYDDDLKTIKYLLEKPICKEITAIEVFQLIDGRYLLKHEKSEYYENAYELIKYILLKYPQINNYYELGYL</sequence>
<dbReference type="InterPro" id="IPR002110">
    <property type="entry name" value="Ankyrin_rpt"/>
</dbReference>
<dbReference type="InterPro" id="IPR025369">
    <property type="entry name" value="DUF4274"/>
</dbReference>
<dbReference type="AlphaFoldDB" id="A0AAE5H5Q2"/>
<evidence type="ECO:0000259" key="1">
    <source>
        <dbReference type="Pfam" id="PF14096"/>
    </source>
</evidence>
<dbReference type="Pfam" id="PF14096">
    <property type="entry name" value="DUF4274"/>
    <property type="match status" value="1"/>
</dbReference>
<dbReference type="Pfam" id="PF12796">
    <property type="entry name" value="Ank_2"/>
    <property type="match status" value="1"/>
</dbReference>
<dbReference type="SMART" id="SM00248">
    <property type="entry name" value="ANK"/>
    <property type="match status" value="2"/>
</dbReference>
<dbReference type="RefSeq" id="WP_173715317.1">
    <property type="nucleotide sequence ID" value="NZ_JABTDW010000001.1"/>
</dbReference>
<evidence type="ECO:0000313" key="3">
    <source>
        <dbReference type="Proteomes" id="UP000822184"/>
    </source>
</evidence>
<accession>A0AAE5H5Q2</accession>
<evidence type="ECO:0000313" key="2">
    <source>
        <dbReference type="EMBL" id="NSB14633.1"/>
    </source>
</evidence>
<dbReference type="EMBL" id="JABTDW010000001">
    <property type="protein sequence ID" value="NSB14633.1"/>
    <property type="molecule type" value="Genomic_DNA"/>
</dbReference>
<dbReference type="InterPro" id="IPR036770">
    <property type="entry name" value="Ankyrin_rpt-contain_sf"/>
</dbReference>
<organism evidence="2 3">
    <name type="scientific">Clostridium beijerinckii</name>
    <name type="common">Clostridium MP</name>
    <dbReference type="NCBI Taxonomy" id="1520"/>
    <lineage>
        <taxon>Bacteria</taxon>
        <taxon>Bacillati</taxon>
        <taxon>Bacillota</taxon>
        <taxon>Clostridia</taxon>
        <taxon>Eubacteriales</taxon>
        <taxon>Clostridiaceae</taxon>
        <taxon>Clostridium</taxon>
    </lineage>
</organism>
<dbReference type="SUPFAM" id="SSF48403">
    <property type="entry name" value="Ankyrin repeat"/>
    <property type="match status" value="1"/>
</dbReference>